<keyword evidence="2" id="KW-1133">Transmembrane helix</keyword>
<keyword evidence="2" id="KW-0472">Membrane</keyword>
<dbReference type="Proteomes" id="UP000007963">
    <property type="component" value="Unassembled WGS sequence"/>
</dbReference>
<evidence type="ECO:0000313" key="5">
    <source>
        <dbReference type="Proteomes" id="UP000007963"/>
    </source>
</evidence>
<dbReference type="OrthoDB" id="4368092at2759"/>
<dbReference type="EMBL" id="CH476604">
    <property type="protein sequence ID" value="EAU31730.1"/>
    <property type="molecule type" value="Genomic_DNA"/>
</dbReference>
<dbReference type="AlphaFoldDB" id="Q0CFR6"/>
<dbReference type="OMA" id="FTWRDAS"/>
<keyword evidence="3" id="KW-0732">Signal</keyword>
<evidence type="ECO:0000256" key="2">
    <source>
        <dbReference type="SAM" id="Phobius"/>
    </source>
</evidence>
<dbReference type="GeneID" id="4322564"/>
<gene>
    <name evidence="4" type="ORF">ATEG_07468</name>
</gene>
<proteinExistence type="predicted"/>
<feature type="transmembrane region" description="Helical" evidence="2">
    <location>
        <begin position="199"/>
        <end position="218"/>
    </location>
</feature>
<feature type="region of interest" description="Disordered" evidence="1">
    <location>
        <begin position="100"/>
        <end position="139"/>
    </location>
</feature>
<keyword evidence="2" id="KW-0812">Transmembrane</keyword>
<dbReference type="eggNOG" id="ENOG502SMYU">
    <property type="taxonomic scope" value="Eukaryota"/>
</dbReference>
<reference evidence="5" key="1">
    <citation type="submission" date="2005-09" db="EMBL/GenBank/DDBJ databases">
        <title>Annotation of the Aspergillus terreus NIH2624 genome.</title>
        <authorList>
            <person name="Birren B.W."/>
            <person name="Lander E.S."/>
            <person name="Galagan J.E."/>
            <person name="Nusbaum C."/>
            <person name="Devon K."/>
            <person name="Henn M."/>
            <person name="Ma L.-J."/>
            <person name="Jaffe D.B."/>
            <person name="Butler J."/>
            <person name="Alvarez P."/>
            <person name="Gnerre S."/>
            <person name="Grabherr M."/>
            <person name="Kleber M."/>
            <person name="Mauceli E.W."/>
            <person name="Brockman W."/>
            <person name="Rounsley S."/>
            <person name="Young S.K."/>
            <person name="LaButti K."/>
            <person name="Pushparaj V."/>
            <person name="DeCaprio D."/>
            <person name="Crawford M."/>
            <person name="Koehrsen M."/>
            <person name="Engels R."/>
            <person name="Montgomery P."/>
            <person name="Pearson M."/>
            <person name="Howarth C."/>
            <person name="Larson L."/>
            <person name="Luoma S."/>
            <person name="White J."/>
            <person name="Alvarado L."/>
            <person name="Kodira C.D."/>
            <person name="Zeng Q."/>
            <person name="Oleary S."/>
            <person name="Yandava C."/>
            <person name="Denning D.W."/>
            <person name="Nierman W.C."/>
            <person name="Milne T."/>
            <person name="Madden K."/>
        </authorList>
    </citation>
    <scope>NUCLEOTIDE SEQUENCE [LARGE SCALE GENOMIC DNA]</scope>
    <source>
        <strain evidence="5">NIH 2624 / FGSC A1156</strain>
    </source>
</reference>
<feature type="chain" id="PRO_5004170256" evidence="3">
    <location>
        <begin position="19"/>
        <end position="224"/>
    </location>
</feature>
<evidence type="ECO:0000313" key="4">
    <source>
        <dbReference type="EMBL" id="EAU31730.1"/>
    </source>
</evidence>
<name>Q0CFR6_ASPTN</name>
<organism evidence="4 5">
    <name type="scientific">Aspergillus terreus (strain NIH 2624 / FGSC A1156)</name>
    <dbReference type="NCBI Taxonomy" id="341663"/>
    <lineage>
        <taxon>Eukaryota</taxon>
        <taxon>Fungi</taxon>
        <taxon>Dikarya</taxon>
        <taxon>Ascomycota</taxon>
        <taxon>Pezizomycotina</taxon>
        <taxon>Eurotiomycetes</taxon>
        <taxon>Eurotiomycetidae</taxon>
        <taxon>Eurotiales</taxon>
        <taxon>Aspergillaceae</taxon>
        <taxon>Aspergillus</taxon>
        <taxon>Aspergillus subgen. Circumdati</taxon>
    </lineage>
</organism>
<feature type="region of interest" description="Disordered" evidence="1">
    <location>
        <begin position="165"/>
        <end position="188"/>
    </location>
</feature>
<evidence type="ECO:0000256" key="3">
    <source>
        <dbReference type="SAM" id="SignalP"/>
    </source>
</evidence>
<evidence type="ECO:0000256" key="1">
    <source>
        <dbReference type="SAM" id="MobiDB-lite"/>
    </source>
</evidence>
<dbReference type="HOGENOM" id="CLU_085101_0_0_1"/>
<dbReference type="VEuPathDB" id="FungiDB:ATEG_07468"/>
<protein>
    <submittedName>
        <fullName evidence="4">Uncharacterized protein</fullName>
    </submittedName>
</protein>
<accession>Q0CFR6</accession>
<dbReference type="RefSeq" id="XP_001216089.1">
    <property type="nucleotide sequence ID" value="XM_001216089.1"/>
</dbReference>
<sequence>MKSLTFLTAASLLASAHAWTFTYRNADGKASTVSGEGPHPCIEVDNEKGQVFELDGQGEKNINMLMFTTPDCSGKAAGMATESFSKKASVTIRGFKVVSTADGGSSSGNNSSATHTATASSAGNATVTSGPSSSGKTVTLSDATTSTASAAKTAATVATTTPATTAAGASGASGTAASASPSGTASGDSGAVALAGNSVNVFGGVVVGLVTFGWLLLVSTMKVP</sequence>
<feature type="signal peptide" evidence="3">
    <location>
        <begin position="1"/>
        <end position="18"/>
    </location>
</feature>